<reference evidence="1" key="1">
    <citation type="submission" date="2023-04" db="EMBL/GenBank/DDBJ databases">
        <title>Draft Genome sequencing of Naganishia species isolated from polar environments using Oxford Nanopore Technology.</title>
        <authorList>
            <person name="Leo P."/>
            <person name="Venkateswaran K."/>
        </authorList>
    </citation>
    <scope>NUCLEOTIDE SEQUENCE</scope>
    <source>
        <strain evidence="1">MNA-CCFEE 5423</strain>
    </source>
</reference>
<organism evidence="1 2">
    <name type="scientific">Naganishia friedmannii</name>
    <dbReference type="NCBI Taxonomy" id="89922"/>
    <lineage>
        <taxon>Eukaryota</taxon>
        <taxon>Fungi</taxon>
        <taxon>Dikarya</taxon>
        <taxon>Basidiomycota</taxon>
        <taxon>Agaricomycotina</taxon>
        <taxon>Tremellomycetes</taxon>
        <taxon>Filobasidiales</taxon>
        <taxon>Filobasidiaceae</taxon>
        <taxon>Naganishia</taxon>
    </lineage>
</organism>
<evidence type="ECO:0000313" key="2">
    <source>
        <dbReference type="Proteomes" id="UP001227268"/>
    </source>
</evidence>
<evidence type="ECO:0000313" key="1">
    <source>
        <dbReference type="EMBL" id="KAJ9093696.1"/>
    </source>
</evidence>
<accession>A0ACC2V3R9</accession>
<sequence length="80" mass="8642">MNAAAISMGVKIPNESRLTSSVSLVGDMKALDMGLAVTIEVDYIKGIDRDLLQKVVDKAHEVCPYSRATKGNIPVEILIK</sequence>
<gene>
    <name evidence="1" type="ORF">QFC21_006292</name>
</gene>
<keyword evidence="2" id="KW-1185">Reference proteome</keyword>
<comment type="caution">
    <text evidence="1">The sequence shown here is derived from an EMBL/GenBank/DDBJ whole genome shotgun (WGS) entry which is preliminary data.</text>
</comment>
<name>A0ACC2V3R9_9TREE</name>
<protein>
    <submittedName>
        <fullName evidence="1">Uncharacterized protein</fullName>
    </submittedName>
</protein>
<dbReference type="Proteomes" id="UP001227268">
    <property type="component" value="Unassembled WGS sequence"/>
</dbReference>
<dbReference type="EMBL" id="JASBWT010000029">
    <property type="protein sequence ID" value="KAJ9093696.1"/>
    <property type="molecule type" value="Genomic_DNA"/>
</dbReference>
<proteinExistence type="predicted"/>